<dbReference type="InParanoid" id="G2Y679"/>
<feature type="region of interest" description="Disordered" evidence="1">
    <location>
        <begin position="1"/>
        <end position="21"/>
    </location>
</feature>
<dbReference type="AlphaFoldDB" id="G2Y679"/>
<name>G2Y679_BOTF4</name>
<dbReference type="HOGENOM" id="CLU_2960472_0_0_1"/>
<dbReference type="EMBL" id="FQ790291">
    <property type="protein sequence ID" value="CCD48131.1"/>
    <property type="molecule type" value="Genomic_DNA"/>
</dbReference>
<dbReference type="OrthoDB" id="3558563at2759"/>
<evidence type="ECO:0000256" key="1">
    <source>
        <dbReference type="SAM" id="MobiDB-lite"/>
    </source>
</evidence>
<evidence type="ECO:0000313" key="3">
    <source>
        <dbReference type="Proteomes" id="UP000008177"/>
    </source>
</evidence>
<dbReference type="STRING" id="999810.G2Y679"/>
<proteinExistence type="predicted"/>
<evidence type="ECO:0000313" key="2">
    <source>
        <dbReference type="EMBL" id="CCD48131.1"/>
    </source>
</evidence>
<organism evidence="2 3">
    <name type="scientific">Botryotinia fuckeliana (strain T4)</name>
    <name type="common">Noble rot fungus</name>
    <name type="synonym">Botrytis cinerea</name>
    <dbReference type="NCBI Taxonomy" id="999810"/>
    <lineage>
        <taxon>Eukaryota</taxon>
        <taxon>Fungi</taxon>
        <taxon>Dikarya</taxon>
        <taxon>Ascomycota</taxon>
        <taxon>Pezizomycotina</taxon>
        <taxon>Leotiomycetes</taxon>
        <taxon>Helotiales</taxon>
        <taxon>Sclerotiniaceae</taxon>
        <taxon>Botrytis</taxon>
    </lineage>
</organism>
<gene>
    <name evidence="2" type="ORF">BofuT4_uP111440.1</name>
</gene>
<accession>G2Y679</accession>
<feature type="compositionally biased region" description="Basic residues" evidence="1">
    <location>
        <begin position="1"/>
        <end position="10"/>
    </location>
</feature>
<protein>
    <submittedName>
        <fullName evidence="2">Uncharacterized protein</fullName>
    </submittedName>
</protein>
<sequence length="59" mass="6848">MGNLIHKHKDGRPPTFEKEKVTKNLLNRDTFDKYLGEFKKAKIESGDHSWSDTISPFDV</sequence>
<dbReference type="Proteomes" id="UP000008177">
    <property type="component" value="Unplaced contigs"/>
</dbReference>
<reference evidence="3" key="1">
    <citation type="journal article" date="2011" name="PLoS Genet.">
        <title>Genomic analysis of the necrotrophic fungal pathogens Sclerotinia sclerotiorum and Botrytis cinerea.</title>
        <authorList>
            <person name="Amselem J."/>
            <person name="Cuomo C.A."/>
            <person name="van Kan J.A."/>
            <person name="Viaud M."/>
            <person name="Benito E.P."/>
            <person name="Couloux A."/>
            <person name="Coutinho P.M."/>
            <person name="de Vries R.P."/>
            <person name="Dyer P.S."/>
            <person name="Fillinger S."/>
            <person name="Fournier E."/>
            <person name="Gout L."/>
            <person name="Hahn M."/>
            <person name="Kohn L."/>
            <person name="Lapalu N."/>
            <person name="Plummer K.M."/>
            <person name="Pradier J.M."/>
            <person name="Quevillon E."/>
            <person name="Sharon A."/>
            <person name="Simon A."/>
            <person name="ten Have A."/>
            <person name="Tudzynski B."/>
            <person name="Tudzynski P."/>
            <person name="Wincker P."/>
            <person name="Andrew M."/>
            <person name="Anthouard V."/>
            <person name="Beever R.E."/>
            <person name="Beffa R."/>
            <person name="Benoit I."/>
            <person name="Bouzid O."/>
            <person name="Brault B."/>
            <person name="Chen Z."/>
            <person name="Choquer M."/>
            <person name="Collemare J."/>
            <person name="Cotton P."/>
            <person name="Danchin E.G."/>
            <person name="Da Silva C."/>
            <person name="Gautier A."/>
            <person name="Giraud C."/>
            <person name="Giraud T."/>
            <person name="Gonzalez C."/>
            <person name="Grossetete S."/>
            <person name="Guldener U."/>
            <person name="Henrissat B."/>
            <person name="Howlett B.J."/>
            <person name="Kodira C."/>
            <person name="Kretschmer M."/>
            <person name="Lappartient A."/>
            <person name="Leroch M."/>
            <person name="Levis C."/>
            <person name="Mauceli E."/>
            <person name="Neuveglise C."/>
            <person name="Oeser B."/>
            <person name="Pearson M."/>
            <person name="Poulain J."/>
            <person name="Poussereau N."/>
            <person name="Quesneville H."/>
            <person name="Rascle C."/>
            <person name="Schumacher J."/>
            <person name="Segurens B."/>
            <person name="Sexton A."/>
            <person name="Silva E."/>
            <person name="Sirven C."/>
            <person name="Soanes D.M."/>
            <person name="Talbot N.J."/>
            <person name="Templeton M."/>
            <person name="Yandava C."/>
            <person name="Yarden O."/>
            <person name="Zeng Q."/>
            <person name="Rollins J.A."/>
            <person name="Lebrun M.H."/>
            <person name="Dickman M."/>
        </authorList>
    </citation>
    <scope>NUCLEOTIDE SEQUENCE [LARGE SCALE GENOMIC DNA]</scope>
    <source>
        <strain evidence="3">T4</strain>
    </source>
</reference>
<feature type="compositionally biased region" description="Basic and acidic residues" evidence="1">
    <location>
        <begin position="11"/>
        <end position="21"/>
    </location>
</feature>